<evidence type="ECO:0000259" key="2">
    <source>
        <dbReference type="SMART" id="SM00932"/>
    </source>
</evidence>
<dbReference type="InterPro" id="IPR034904">
    <property type="entry name" value="FSCA_dom_sf"/>
</dbReference>
<dbReference type="Gene3D" id="3.30.1370.70">
    <property type="entry name" value="Scaffold protein Nfu/NifU, N-terminal domain"/>
    <property type="match status" value="1"/>
</dbReference>
<protein>
    <recommendedName>
        <fullName evidence="2">Scaffold protein Nfu/NifU N-terminal domain-containing protein</fullName>
    </recommendedName>
</protein>
<dbReference type="InterPro" id="IPR035433">
    <property type="entry name" value="NFU1-like"/>
</dbReference>
<dbReference type="GO" id="GO:0005506">
    <property type="term" value="F:iron ion binding"/>
    <property type="evidence" value="ECO:0007669"/>
    <property type="project" value="InterPro"/>
</dbReference>
<dbReference type="AlphaFoldDB" id="A0A1Q3AFF2"/>
<dbReference type="GO" id="GO:0051536">
    <property type="term" value="F:iron-sulfur cluster binding"/>
    <property type="evidence" value="ECO:0007669"/>
    <property type="project" value="InterPro"/>
</dbReference>
<dbReference type="GO" id="GO:0005739">
    <property type="term" value="C:mitochondrion"/>
    <property type="evidence" value="ECO:0007669"/>
    <property type="project" value="TreeGrafter"/>
</dbReference>
<dbReference type="OrthoDB" id="565552at2759"/>
<evidence type="ECO:0000313" key="4">
    <source>
        <dbReference type="Proteomes" id="UP000187013"/>
    </source>
</evidence>
<evidence type="ECO:0000256" key="1">
    <source>
        <dbReference type="ARBA" id="ARBA00006420"/>
    </source>
</evidence>
<organism evidence="3 4">
    <name type="scientific">Zygosaccharomyces rouxii</name>
    <dbReference type="NCBI Taxonomy" id="4956"/>
    <lineage>
        <taxon>Eukaryota</taxon>
        <taxon>Fungi</taxon>
        <taxon>Dikarya</taxon>
        <taxon>Ascomycota</taxon>
        <taxon>Saccharomycotina</taxon>
        <taxon>Saccharomycetes</taxon>
        <taxon>Saccharomycetales</taxon>
        <taxon>Saccharomycetaceae</taxon>
        <taxon>Zygosaccharomyces</taxon>
    </lineage>
</organism>
<dbReference type="Proteomes" id="UP000187013">
    <property type="component" value="Unassembled WGS sequence"/>
</dbReference>
<dbReference type="PANTHER" id="PTHR11178">
    <property type="entry name" value="IRON-SULFUR CLUSTER SCAFFOLD PROTEIN NFU-RELATED"/>
    <property type="match status" value="1"/>
</dbReference>
<dbReference type="InterPro" id="IPR036498">
    <property type="entry name" value="Nfu/NifU_N_sf"/>
</dbReference>
<dbReference type="SUPFAM" id="SSF110836">
    <property type="entry name" value="Hypothetical protein SAV1430"/>
    <property type="match status" value="1"/>
</dbReference>
<dbReference type="Pfam" id="PF01106">
    <property type="entry name" value="NifU"/>
    <property type="match status" value="1"/>
</dbReference>
<proteinExistence type="inferred from homology"/>
<accession>A0A1Q3AFF2</accession>
<comment type="caution">
    <text evidence="3">The sequence shown here is derived from an EMBL/GenBank/DDBJ whole genome shotgun (WGS) entry which is preliminary data.</text>
</comment>
<dbReference type="SMART" id="SM00932">
    <property type="entry name" value="Nfu_N"/>
    <property type="match status" value="1"/>
</dbReference>
<dbReference type="Pfam" id="PF08712">
    <property type="entry name" value="Nfu_N"/>
    <property type="match status" value="1"/>
</dbReference>
<dbReference type="PANTHER" id="PTHR11178:SF1">
    <property type="entry name" value="NFU1 IRON-SULFUR CLUSTER SCAFFOLD HOMOLOG, MITOCHONDRIAL"/>
    <property type="match status" value="1"/>
</dbReference>
<dbReference type="EMBL" id="BDGX01000039">
    <property type="protein sequence ID" value="GAV54499.1"/>
    <property type="molecule type" value="Genomic_DNA"/>
</dbReference>
<dbReference type="InterPro" id="IPR001075">
    <property type="entry name" value="NIF_FeS_clus_asmbl_NifU_C"/>
</dbReference>
<dbReference type="FunFam" id="3.30.300.130:FF:000001">
    <property type="entry name" value="NFU1 iron-sulfur cluster scaffold"/>
    <property type="match status" value="1"/>
</dbReference>
<dbReference type="PIRSF" id="PIRSF036773">
    <property type="entry name" value="HIRIP5"/>
    <property type="match status" value="1"/>
</dbReference>
<dbReference type="InterPro" id="IPR014824">
    <property type="entry name" value="Nfu/NifU_N"/>
</dbReference>
<comment type="similarity">
    <text evidence="1">Belongs to the NifU family.</text>
</comment>
<reference evidence="3 4" key="1">
    <citation type="submission" date="2016-08" db="EMBL/GenBank/DDBJ databases">
        <title>Draft genome sequence of allopolyploid Zygosaccharomyces rouxii.</title>
        <authorList>
            <person name="Watanabe J."/>
            <person name="Uehara K."/>
            <person name="Mogi Y."/>
            <person name="Tsukioka Y."/>
        </authorList>
    </citation>
    <scope>NUCLEOTIDE SEQUENCE [LARGE SCALE GENOMIC DNA]</scope>
    <source>
        <strain evidence="3 4">NBRC 110957</strain>
    </source>
</reference>
<feature type="domain" description="Scaffold protein Nfu/NifU N-terminal" evidence="2">
    <location>
        <begin position="29"/>
        <end position="122"/>
    </location>
</feature>
<sequence>MFRIAGFNVSRCLKPNMMSMAMPRRLIAIKTMTTPNENALKFISADGEMLQDRGSSSLEIKNSDESLIEHSKLAQRIFLQCPGVESLMIGDDFLTVNKDSMVHWNQIKPGVIELLTSQLASGENVVSDEFHTIKDADNAGYEVAAPKFELSEEDEEVSDMIDELIQTRIRPAIQDDGGDIQYRAYDPKTGTVYLKLQGACKSCSSSEDTLKAGIEGMLKHYVEEVTNVVQMLDPEEEVALREFDKMEQKIQQKHAEQ</sequence>
<dbReference type="Gene3D" id="3.30.300.130">
    <property type="entry name" value="Fe-S cluster assembly (FSCA)"/>
    <property type="match status" value="1"/>
</dbReference>
<dbReference type="GO" id="GO:0016226">
    <property type="term" value="P:iron-sulfur cluster assembly"/>
    <property type="evidence" value="ECO:0007669"/>
    <property type="project" value="InterPro"/>
</dbReference>
<name>A0A1Q3AFF2_ZYGRO</name>
<gene>
    <name evidence="3" type="ORF">ZYGR_0AM00370</name>
</gene>
<evidence type="ECO:0000313" key="3">
    <source>
        <dbReference type="EMBL" id="GAV54499.1"/>
    </source>
</evidence>
<dbReference type="SUPFAM" id="SSF117916">
    <property type="entry name" value="Fe-S cluster assembly (FSCA) domain-like"/>
    <property type="match status" value="1"/>
</dbReference>